<accession>A0A3N6LQQ6</accession>
<protein>
    <submittedName>
        <fullName evidence="1">Uncharacterized protein</fullName>
    </submittedName>
</protein>
<comment type="caution">
    <text evidence="1">The sequence shown here is derived from an EMBL/GenBank/DDBJ whole genome shotgun (WGS) entry which is preliminary data.</text>
</comment>
<name>A0A3N6LQQ6_NATCH</name>
<dbReference type="AlphaFoldDB" id="A0A3N6LQQ6"/>
<proteinExistence type="predicted"/>
<reference evidence="1 2" key="1">
    <citation type="submission" date="2018-10" db="EMBL/GenBank/DDBJ databases">
        <title>Natrarchaeobius chitinivorans gen. nov., sp. nov., and Natrarchaeobius haloalkaliphilus sp. nov., alkaliphilic, chitin-utilizing haloarchaea from hypersaline alkaline lakes.</title>
        <authorList>
            <person name="Sorokin D.Y."/>
            <person name="Elcheninov A.G."/>
            <person name="Kostrikina N.A."/>
            <person name="Bale N.J."/>
            <person name="Sinninghe Damste J.S."/>
            <person name="Khijniak T.V."/>
            <person name="Kublanov I.V."/>
            <person name="Toshchakov S.V."/>
        </authorList>
    </citation>
    <scope>NUCLEOTIDE SEQUENCE [LARGE SCALE GENOMIC DNA]</scope>
    <source>
        <strain evidence="1 2">AArcht4T</strain>
    </source>
</reference>
<gene>
    <name evidence="1" type="ORF">EA473_22320</name>
</gene>
<organism evidence="1 2">
    <name type="scientific">Natrarchaeobius chitinivorans</name>
    <dbReference type="NCBI Taxonomy" id="1679083"/>
    <lineage>
        <taxon>Archaea</taxon>
        <taxon>Methanobacteriati</taxon>
        <taxon>Methanobacteriota</taxon>
        <taxon>Stenosarchaea group</taxon>
        <taxon>Halobacteria</taxon>
        <taxon>Halobacteriales</taxon>
        <taxon>Natrialbaceae</taxon>
        <taxon>Natrarchaeobius</taxon>
    </lineage>
</organism>
<dbReference type="EMBL" id="REGA01000048">
    <property type="protein sequence ID" value="RQG89344.1"/>
    <property type="molecule type" value="Genomic_DNA"/>
</dbReference>
<evidence type="ECO:0000313" key="1">
    <source>
        <dbReference type="EMBL" id="RQG89344.1"/>
    </source>
</evidence>
<sequence>MVRGGCRMCGQRTTNNRLCNRCQKLRRHGFFVENREQKQDPSTVLYECVECGTEYEGTVSTPCPDCGETRCRAAKSEVATDGGQPEWVSEPETTWCSDCQRYRVSCAHLTGDSL</sequence>
<dbReference type="Proteomes" id="UP000282323">
    <property type="component" value="Unassembled WGS sequence"/>
</dbReference>
<keyword evidence="2" id="KW-1185">Reference proteome</keyword>
<evidence type="ECO:0000313" key="2">
    <source>
        <dbReference type="Proteomes" id="UP000282323"/>
    </source>
</evidence>